<comment type="caution">
    <text evidence="2">The sequence shown here is derived from an EMBL/GenBank/DDBJ whole genome shotgun (WGS) entry which is preliminary data.</text>
</comment>
<sequence length="31" mass="3437">AEPNEDGDAPPRTLSDVTKRSKARKKKKGKK</sequence>
<evidence type="ECO:0000313" key="2">
    <source>
        <dbReference type="EMBL" id="KKL55843.1"/>
    </source>
</evidence>
<name>A0A0F9D2B1_9ZZZZ</name>
<evidence type="ECO:0000256" key="1">
    <source>
        <dbReference type="SAM" id="MobiDB-lite"/>
    </source>
</evidence>
<reference evidence="2" key="1">
    <citation type="journal article" date="2015" name="Nature">
        <title>Complex archaea that bridge the gap between prokaryotes and eukaryotes.</title>
        <authorList>
            <person name="Spang A."/>
            <person name="Saw J.H."/>
            <person name="Jorgensen S.L."/>
            <person name="Zaremba-Niedzwiedzka K."/>
            <person name="Martijn J."/>
            <person name="Lind A.E."/>
            <person name="van Eijk R."/>
            <person name="Schleper C."/>
            <person name="Guy L."/>
            <person name="Ettema T.J."/>
        </authorList>
    </citation>
    <scope>NUCLEOTIDE SEQUENCE</scope>
</reference>
<dbReference type="EMBL" id="LAZR01030694">
    <property type="protein sequence ID" value="KKL55843.1"/>
    <property type="molecule type" value="Genomic_DNA"/>
</dbReference>
<organism evidence="2">
    <name type="scientific">marine sediment metagenome</name>
    <dbReference type="NCBI Taxonomy" id="412755"/>
    <lineage>
        <taxon>unclassified sequences</taxon>
        <taxon>metagenomes</taxon>
        <taxon>ecological metagenomes</taxon>
    </lineage>
</organism>
<dbReference type="AlphaFoldDB" id="A0A0F9D2B1"/>
<accession>A0A0F9D2B1</accession>
<feature type="compositionally biased region" description="Basic residues" evidence="1">
    <location>
        <begin position="20"/>
        <end position="31"/>
    </location>
</feature>
<feature type="region of interest" description="Disordered" evidence="1">
    <location>
        <begin position="1"/>
        <end position="31"/>
    </location>
</feature>
<gene>
    <name evidence="2" type="ORF">LCGC14_2251380</name>
</gene>
<proteinExistence type="predicted"/>
<protein>
    <submittedName>
        <fullName evidence="2">Uncharacterized protein</fullName>
    </submittedName>
</protein>
<feature type="non-terminal residue" evidence="2">
    <location>
        <position position="1"/>
    </location>
</feature>